<reference evidence="5" key="1">
    <citation type="submission" date="2022-05" db="EMBL/GenBank/DDBJ databases">
        <title>Using nanopore sequencing to obtain complete genomes from saliva samples.</title>
        <authorList>
            <person name="Baker J.L."/>
        </authorList>
    </citation>
    <scope>NUCLEOTIDE SEQUENCE</scope>
    <source>
        <strain evidence="5">JCVI-JB-Ag32</strain>
    </source>
</reference>
<dbReference type="CDD" id="cd00502">
    <property type="entry name" value="DHQase_I"/>
    <property type="match status" value="1"/>
</dbReference>
<evidence type="ECO:0000256" key="1">
    <source>
        <dbReference type="ARBA" id="ARBA00001864"/>
    </source>
</evidence>
<protein>
    <recommendedName>
        <fullName evidence="2">3-dehydroquinate dehydratase</fullName>
        <ecNumber evidence="2">4.2.1.10</ecNumber>
    </recommendedName>
</protein>
<dbReference type="Pfam" id="PF01487">
    <property type="entry name" value="DHquinase_I"/>
    <property type="match status" value="1"/>
</dbReference>
<accession>A0A9E7DCZ4</accession>
<sequence length="253" mass="26003">MNQSFAALLLAARRERQLVIATALTDGAPSGQARQARLAQQQGAGAVELRADLLADPAQVRAALTAVRAASSLPLLLTYRSATEGGKGAGHGQGYEDYLASLLQLRPAVAAVDIEMACPASKALVAEAKAGGYDVVGSCHDFTATPSAAQITQKLAQITAAGADITKVAYMPRTAQDVAALRHAAHDFAGAYPHQPLIAISMGQLGAPSRTDLVNCLTFATIADGAASAPGQATIAYVRAWLENTPGTSTIEL</sequence>
<dbReference type="SUPFAM" id="SSF51569">
    <property type="entry name" value="Aldolase"/>
    <property type="match status" value="1"/>
</dbReference>
<dbReference type="Proteomes" id="UP000830236">
    <property type="component" value="Chromosome"/>
</dbReference>
<dbReference type="InterPro" id="IPR013785">
    <property type="entry name" value="Aldolase_TIM"/>
</dbReference>
<gene>
    <name evidence="5" type="primary">aroD</name>
    <name evidence="5" type="ORF">M3I41_08100</name>
</gene>
<dbReference type="PANTHER" id="PTHR43699:SF1">
    <property type="entry name" value="3-DEHYDROQUINATE DEHYDRATASE"/>
    <property type="match status" value="1"/>
</dbReference>
<evidence type="ECO:0000256" key="4">
    <source>
        <dbReference type="ARBA" id="ARBA00023270"/>
    </source>
</evidence>
<dbReference type="PANTHER" id="PTHR43699">
    <property type="entry name" value="3-DEHYDROQUINATE DEHYDRATASE"/>
    <property type="match status" value="1"/>
</dbReference>
<keyword evidence="3 5" id="KW-0456">Lyase</keyword>
<proteinExistence type="predicted"/>
<dbReference type="EC" id="4.2.1.10" evidence="2"/>
<dbReference type="GO" id="GO:0003855">
    <property type="term" value="F:3-dehydroquinate dehydratase activity"/>
    <property type="evidence" value="ECO:0007669"/>
    <property type="project" value="UniProtKB-EC"/>
</dbReference>
<dbReference type="AlphaFoldDB" id="A0A9E7DCZ4"/>
<evidence type="ECO:0000313" key="5">
    <source>
        <dbReference type="EMBL" id="UQF79530.1"/>
    </source>
</evidence>
<evidence type="ECO:0000256" key="2">
    <source>
        <dbReference type="ARBA" id="ARBA00012060"/>
    </source>
</evidence>
<evidence type="ECO:0000256" key="3">
    <source>
        <dbReference type="ARBA" id="ARBA00023239"/>
    </source>
</evidence>
<name>A0A9E7DCZ4_9ACTO</name>
<organism evidence="5 6">
    <name type="scientific">Actinomyces graevenitzii</name>
    <dbReference type="NCBI Taxonomy" id="55565"/>
    <lineage>
        <taxon>Bacteria</taxon>
        <taxon>Bacillati</taxon>
        <taxon>Actinomycetota</taxon>
        <taxon>Actinomycetes</taxon>
        <taxon>Actinomycetales</taxon>
        <taxon>Actinomycetaceae</taxon>
        <taxon>Actinomyces</taxon>
    </lineage>
</organism>
<comment type="catalytic activity">
    <reaction evidence="1">
        <text>3-dehydroquinate = 3-dehydroshikimate + H2O</text>
        <dbReference type="Rhea" id="RHEA:21096"/>
        <dbReference type="ChEBI" id="CHEBI:15377"/>
        <dbReference type="ChEBI" id="CHEBI:16630"/>
        <dbReference type="ChEBI" id="CHEBI:32364"/>
        <dbReference type="EC" id="4.2.1.10"/>
    </reaction>
</comment>
<dbReference type="InterPro" id="IPR050146">
    <property type="entry name" value="Type-I_3-dehydroquinase"/>
</dbReference>
<dbReference type="InterPro" id="IPR001381">
    <property type="entry name" value="DHquinase_I"/>
</dbReference>
<dbReference type="NCBIfam" id="TIGR01093">
    <property type="entry name" value="aroD"/>
    <property type="match status" value="1"/>
</dbReference>
<dbReference type="Gene3D" id="3.20.20.70">
    <property type="entry name" value="Aldolase class I"/>
    <property type="match status" value="1"/>
</dbReference>
<dbReference type="EMBL" id="CP097095">
    <property type="protein sequence ID" value="UQF79530.1"/>
    <property type="molecule type" value="Genomic_DNA"/>
</dbReference>
<evidence type="ECO:0000313" key="6">
    <source>
        <dbReference type="Proteomes" id="UP000830236"/>
    </source>
</evidence>
<dbReference type="GO" id="GO:0046279">
    <property type="term" value="P:3,4-dihydroxybenzoate biosynthetic process"/>
    <property type="evidence" value="ECO:0007669"/>
    <property type="project" value="TreeGrafter"/>
</dbReference>
<dbReference type="KEGG" id="agh:M3I41_08100"/>
<keyword evidence="4" id="KW-0704">Schiff base</keyword>